<evidence type="ECO:0000256" key="8">
    <source>
        <dbReference type="ARBA" id="ARBA00023242"/>
    </source>
</evidence>
<keyword evidence="8" id="KW-0539">Nucleus</keyword>
<feature type="compositionally biased region" description="Basic and acidic residues" evidence="10">
    <location>
        <begin position="164"/>
        <end position="173"/>
    </location>
</feature>
<dbReference type="GO" id="GO:0005634">
    <property type="term" value="C:nucleus"/>
    <property type="evidence" value="ECO:0007669"/>
    <property type="project" value="UniProtKB-SubCell"/>
</dbReference>
<gene>
    <name evidence="13" type="primary">Cbfa2t2</name>
    <name evidence="13" type="ORF">G6Z77_0014745</name>
</gene>
<dbReference type="GO" id="GO:0008270">
    <property type="term" value="F:zinc ion binding"/>
    <property type="evidence" value="ECO:0007669"/>
    <property type="project" value="UniProtKB-KW"/>
</dbReference>
<dbReference type="PRINTS" id="PR01875">
    <property type="entry name" value="ETOFAMILY"/>
</dbReference>
<dbReference type="OrthoDB" id="2951111at2759"/>
<dbReference type="Gene3D" id="1.20.120.1110">
    <property type="entry name" value="TAFH/NHR1 domain"/>
    <property type="match status" value="1"/>
</dbReference>
<feature type="region of interest" description="Disordered" evidence="10">
    <location>
        <begin position="583"/>
        <end position="633"/>
    </location>
</feature>
<keyword evidence="4 9" id="KW-0863">Zinc-finger</keyword>
<dbReference type="GO" id="GO:0003714">
    <property type="term" value="F:transcription corepressor activity"/>
    <property type="evidence" value="ECO:0007669"/>
    <property type="project" value="InterPro"/>
</dbReference>
<evidence type="ECO:0000256" key="5">
    <source>
        <dbReference type="ARBA" id="ARBA00022833"/>
    </source>
</evidence>
<comment type="subcellular location">
    <subcellularLocation>
        <location evidence="1">Nucleus</location>
    </subcellularLocation>
</comment>
<dbReference type="PANTHER" id="PTHR10379">
    <property type="entry name" value="MTG8 ETO EIGHT TWENTY ONE PROTEIN"/>
    <property type="match status" value="1"/>
</dbReference>
<dbReference type="InterPro" id="IPR003894">
    <property type="entry name" value="TAFH_NHR1"/>
</dbReference>
<dbReference type="InterPro" id="IPR014896">
    <property type="entry name" value="NHR2"/>
</dbReference>
<feature type="non-terminal residue" evidence="13">
    <location>
        <position position="1"/>
    </location>
</feature>
<evidence type="ECO:0000256" key="3">
    <source>
        <dbReference type="ARBA" id="ARBA00022723"/>
    </source>
</evidence>
<keyword evidence="7" id="KW-0804">Transcription</keyword>
<dbReference type="PANTHER" id="PTHR10379:SF14">
    <property type="entry name" value="NERVY, ISOFORM D"/>
    <property type="match status" value="1"/>
</dbReference>
<dbReference type="Gene3D" id="6.10.140.2220">
    <property type="match status" value="1"/>
</dbReference>
<evidence type="ECO:0000256" key="1">
    <source>
        <dbReference type="ARBA" id="ARBA00004123"/>
    </source>
</evidence>
<dbReference type="EMBL" id="JAANIB010002581">
    <property type="protein sequence ID" value="KAG5340269.1"/>
    <property type="molecule type" value="Genomic_DNA"/>
</dbReference>
<dbReference type="InterPro" id="IPR037249">
    <property type="entry name" value="TAFH/NHR1_dom_sf"/>
</dbReference>
<feature type="domain" description="MYND-type" evidence="11">
    <location>
        <begin position="759"/>
        <end position="796"/>
    </location>
</feature>
<evidence type="ECO:0000256" key="10">
    <source>
        <dbReference type="SAM" id="MobiDB-lite"/>
    </source>
</evidence>
<evidence type="ECO:0000256" key="2">
    <source>
        <dbReference type="ARBA" id="ARBA00022491"/>
    </source>
</evidence>
<feature type="compositionally biased region" description="Low complexity" evidence="10">
    <location>
        <begin position="724"/>
        <end position="742"/>
    </location>
</feature>
<dbReference type="InterPro" id="IPR002893">
    <property type="entry name" value="Znf_MYND"/>
</dbReference>
<dbReference type="SUPFAM" id="SSF144232">
    <property type="entry name" value="HIT/MYND zinc finger-like"/>
    <property type="match status" value="1"/>
</dbReference>
<evidence type="ECO:0000256" key="6">
    <source>
        <dbReference type="ARBA" id="ARBA00023015"/>
    </source>
</evidence>
<dbReference type="Pfam" id="PF07531">
    <property type="entry name" value="TAFH"/>
    <property type="match status" value="1"/>
</dbReference>
<keyword evidence="3" id="KW-0479">Metal-binding</keyword>
<feature type="region of interest" description="Disordered" evidence="10">
    <location>
        <begin position="793"/>
        <end position="812"/>
    </location>
</feature>
<reference evidence="13 14" key="1">
    <citation type="submission" date="2020-02" db="EMBL/GenBank/DDBJ databases">
        <title>Relaxed selection underlies rapid genomic changes in the transitions from sociality to social parasitism in ants.</title>
        <authorList>
            <person name="Bi X."/>
        </authorList>
    </citation>
    <scope>NUCLEOTIDE SEQUENCE [LARGE SCALE GENOMIC DNA]</scope>
    <source>
        <strain evidence="13">BGI-DK2014b</strain>
        <tissue evidence="13">Whole body</tissue>
    </source>
</reference>
<feature type="compositionally biased region" description="Low complexity" evidence="10">
    <location>
        <begin position="594"/>
        <end position="617"/>
    </location>
</feature>
<dbReference type="PROSITE" id="PS50865">
    <property type="entry name" value="ZF_MYND_2"/>
    <property type="match status" value="1"/>
</dbReference>
<feature type="domain" description="TAFH" evidence="12">
    <location>
        <begin position="262"/>
        <end position="364"/>
    </location>
</feature>
<evidence type="ECO:0000313" key="14">
    <source>
        <dbReference type="Proteomes" id="UP000670152"/>
    </source>
</evidence>
<feature type="compositionally biased region" description="Polar residues" evidence="10">
    <location>
        <begin position="208"/>
        <end position="223"/>
    </location>
</feature>
<feature type="region of interest" description="Disordered" evidence="10">
    <location>
        <begin position="460"/>
        <end position="486"/>
    </location>
</feature>
<protein>
    <submittedName>
        <fullName evidence="13">MTG8R protein</fullName>
    </submittedName>
</protein>
<dbReference type="Proteomes" id="UP000670152">
    <property type="component" value="Unassembled WGS sequence"/>
</dbReference>
<dbReference type="SUPFAM" id="SSF158553">
    <property type="entry name" value="TAFH domain-like"/>
    <property type="match status" value="1"/>
</dbReference>
<evidence type="ECO:0000256" key="7">
    <source>
        <dbReference type="ARBA" id="ARBA00023163"/>
    </source>
</evidence>
<dbReference type="InterPro" id="IPR013289">
    <property type="entry name" value="CBFA2T1/2/3"/>
</dbReference>
<organism evidence="13 14">
    <name type="scientific">Acromyrmex heyeri</name>
    <dbReference type="NCBI Taxonomy" id="230685"/>
    <lineage>
        <taxon>Eukaryota</taxon>
        <taxon>Metazoa</taxon>
        <taxon>Ecdysozoa</taxon>
        <taxon>Arthropoda</taxon>
        <taxon>Hexapoda</taxon>
        <taxon>Insecta</taxon>
        <taxon>Pterygota</taxon>
        <taxon>Neoptera</taxon>
        <taxon>Endopterygota</taxon>
        <taxon>Hymenoptera</taxon>
        <taxon>Apocrita</taxon>
        <taxon>Aculeata</taxon>
        <taxon>Formicoidea</taxon>
        <taxon>Formicidae</taxon>
        <taxon>Myrmicinae</taxon>
        <taxon>Acromyrmex</taxon>
    </lineage>
</organism>
<dbReference type="AlphaFoldDB" id="A0A836GFT7"/>
<feature type="non-terminal residue" evidence="13">
    <location>
        <position position="841"/>
    </location>
</feature>
<proteinExistence type="predicted"/>
<keyword evidence="5" id="KW-0862">Zinc</keyword>
<dbReference type="Pfam" id="PF01753">
    <property type="entry name" value="zf-MYND"/>
    <property type="match status" value="1"/>
</dbReference>
<evidence type="ECO:0000256" key="9">
    <source>
        <dbReference type="PROSITE-ProRule" id="PRU00134"/>
    </source>
</evidence>
<dbReference type="PROSITE" id="PS01360">
    <property type="entry name" value="ZF_MYND_1"/>
    <property type="match status" value="1"/>
</dbReference>
<dbReference type="Gene3D" id="6.10.250.230">
    <property type="match status" value="1"/>
</dbReference>
<feature type="region of interest" description="Disordered" evidence="10">
    <location>
        <begin position="157"/>
        <end position="247"/>
    </location>
</feature>
<keyword evidence="2" id="KW-0678">Repressor</keyword>
<evidence type="ECO:0000256" key="4">
    <source>
        <dbReference type="ARBA" id="ARBA00022771"/>
    </source>
</evidence>
<keyword evidence="14" id="KW-1185">Reference proteome</keyword>
<dbReference type="GO" id="GO:0006351">
    <property type="term" value="P:DNA-templated transcription"/>
    <property type="evidence" value="ECO:0007669"/>
    <property type="project" value="InterPro"/>
</dbReference>
<feature type="region of interest" description="Disordered" evidence="10">
    <location>
        <begin position="724"/>
        <end position="745"/>
    </location>
</feature>
<feature type="compositionally biased region" description="Basic and acidic residues" evidence="10">
    <location>
        <begin position="624"/>
        <end position="633"/>
    </location>
</feature>
<dbReference type="SMART" id="SM00549">
    <property type="entry name" value="TAFH"/>
    <property type="match status" value="1"/>
</dbReference>
<comment type="caution">
    <text evidence="13">The sequence shown here is derived from an EMBL/GenBank/DDBJ whole genome shotgun (WGS) entry which is preliminary data.</text>
</comment>
<sequence>GKDYRRELGVFFDESTEIRTEQRDENPCQVRKRLASMKVEGGVATTTILHKIKVKEETKECCGYQQASPSCTSAATTATVATVATLTVSPATAITTTVTNSNGVSTVNANPSTTTTAIVAAATATPALQSSSIICHTQTTVSNTVDSFPVDLDLKAKSKASSATREKSSREETVQPEAHSPSSQQHQRIGQQKQTNGPRAEYKGASGCSRSSDNDSPLPSQSLKPELEEAATGTANAGLRTTDEQSDGAVLVNGTGVSTGVSRCVSGIFAGHGKLKRLLGTLVQFATDISADTGDTVRTLVLALLSGSMTAEEFHSALQEATNFPLRSFVLPYLKHTLPSLQRDLSNAARANNQSCVQFLRSNESAVLEAVGLVPSGESVEVFGEHGGANGIGGGNQCSTHYAMRSNSNPGAIQHTVGSNAAGALHHYPGVAHAPKRRASDTPYYENGVLMDDMPVYGKRSVNPWSHHQQQQQQQQQPTDPSYCWYHPLHSSGGSIQGHAHGHGHGPSPVPPSLVQINQINAFSAPHHLTQQPQQSLGHGLQTQNGGSLDDEWKNIHVMLNCILGMVEKTKRALAILQRRGCSSPAAAAPPPGVVAAQNGTSNNGNSNGNNPSSTNGVQVESSTGDRDGGLKRLSGEIVAQTIRATEDKVAEVKRRAEEAVLEVKRAAVAEVQRAVAVAVAESRANERLRVHRLLDLPLSQRNPGSLRQGPFLRIHGNSTAVEASTRNVTTPTTTPNSAPSTTEDEKDIHLTSMMGSSCWNCGRPALETCGGCGIARYCGSFCQHRDWEAGHHTTCNNLPPREPRRSVSRSPPRIAATNLSTNINEVDATPVPSAGISKGK</sequence>
<dbReference type="Pfam" id="PF08788">
    <property type="entry name" value="NHR2"/>
    <property type="match status" value="1"/>
</dbReference>
<feature type="compositionally biased region" description="Polar residues" evidence="10">
    <location>
        <begin position="180"/>
        <end position="197"/>
    </location>
</feature>
<keyword evidence="6" id="KW-0805">Transcription regulation</keyword>
<name>A0A836GFT7_9HYME</name>
<dbReference type="PROSITE" id="PS51119">
    <property type="entry name" value="TAFH"/>
    <property type="match status" value="1"/>
</dbReference>
<evidence type="ECO:0000259" key="11">
    <source>
        <dbReference type="PROSITE" id="PS50865"/>
    </source>
</evidence>
<evidence type="ECO:0000259" key="12">
    <source>
        <dbReference type="PROSITE" id="PS51119"/>
    </source>
</evidence>
<evidence type="ECO:0000313" key="13">
    <source>
        <dbReference type="EMBL" id="KAG5340269.1"/>
    </source>
</evidence>
<accession>A0A836GFT7</accession>
<feature type="region of interest" description="Disordered" evidence="10">
    <location>
        <begin position="820"/>
        <end position="841"/>
    </location>
</feature>